<dbReference type="InterPro" id="IPR012413">
    <property type="entry name" value="BA14K"/>
</dbReference>
<name>A0A1Q9AVC2_9HYPH</name>
<sequence length="148" mass="16334">MKQGIKALVLTVASVATVLPVTAAHADDWRYRHHRHGVSRGDAVAIGALGLATGLIVGGAVASQPQPAYQERVYIDPPPPEPVYRPSYTYVEESAPVYQPRTVVRTYGTLEPWSQSWYRYCADRYRSFDSRSGTYVGMDGRSHFCTAG</sequence>
<comment type="function">
    <text evidence="6">Has immunoglobulin-binding and hemagglutination properties, and can bind to mannose. Essential for virulence. May be involved in LPS biosynthesis or polysaccharide transport.</text>
</comment>
<comment type="similarity">
    <text evidence="2">Belongs to the BA14k family.</text>
</comment>
<evidence type="ECO:0000256" key="1">
    <source>
        <dbReference type="ARBA" id="ARBA00004167"/>
    </source>
</evidence>
<dbReference type="GO" id="GO:0030246">
    <property type="term" value="F:carbohydrate binding"/>
    <property type="evidence" value="ECO:0007669"/>
    <property type="project" value="UniProtKB-KW"/>
</dbReference>
<gene>
    <name evidence="9" type="ORF">BJF93_11635</name>
</gene>
<dbReference type="Proteomes" id="UP000186364">
    <property type="component" value="Unassembled WGS sequence"/>
</dbReference>
<proteinExistence type="inferred from homology"/>
<evidence type="ECO:0000256" key="4">
    <source>
        <dbReference type="ARBA" id="ARBA00022475"/>
    </source>
</evidence>
<evidence type="ECO:0000256" key="7">
    <source>
        <dbReference type="SAM" id="Phobius"/>
    </source>
</evidence>
<dbReference type="EMBL" id="MKIP01000052">
    <property type="protein sequence ID" value="OLP59373.1"/>
    <property type="molecule type" value="Genomic_DNA"/>
</dbReference>
<evidence type="ECO:0000256" key="8">
    <source>
        <dbReference type="SAM" id="SignalP"/>
    </source>
</evidence>
<feature type="signal peptide" evidence="8">
    <location>
        <begin position="1"/>
        <end position="26"/>
    </location>
</feature>
<evidence type="ECO:0000313" key="10">
    <source>
        <dbReference type="Proteomes" id="UP000186364"/>
    </source>
</evidence>
<keyword evidence="7" id="KW-0472">Membrane</keyword>
<comment type="subcellular location">
    <subcellularLocation>
        <location evidence="1">Membrane</location>
        <topology evidence="1">Single-pass membrane protein</topology>
    </subcellularLocation>
</comment>
<feature type="chain" id="PRO_5010352099" description="Lectin-like protein BA14k" evidence="8">
    <location>
        <begin position="27"/>
        <end position="148"/>
    </location>
</feature>
<protein>
    <recommendedName>
        <fullName evidence="3">Lectin-like protein BA14k</fullName>
    </recommendedName>
</protein>
<keyword evidence="7" id="KW-1133">Transmembrane helix</keyword>
<keyword evidence="4" id="KW-1003">Cell membrane</keyword>
<dbReference type="OrthoDB" id="7889197at2"/>
<evidence type="ECO:0000256" key="2">
    <source>
        <dbReference type="ARBA" id="ARBA00010270"/>
    </source>
</evidence>
<dbReference type="Pfam" id="PF07886">
    <property type="entry name" value="BA14K"/>
    <property type="match status" value="1"/>
</dbReference>
<evidence type="ECO:0000313" key="9">
    <source>
        <dbReference type="EMBL" id="OLP59373.1"/>
    </source>
</evidence>
<comment type="caution">
    <text evidence="9">The sequence shown here is derived from an EMBL/GenBank/DDBJ whole genome shotgun (WGS) entry which is preliminary data.</text>
</comment>
<reference evidence="9 10" key="1">
    <citation type="submission" date="2016-09" db="EMBL/GenBank/DDBJ databases">
        <title>Rhizobium sp. nov., a novel species isolated from the rice rhizosphere.</title>
        <authorList>
            <person name="Zhao J."/>
            <person name="Zhang X."/>
        </authorList>
    </citation>
    <scope>NUCLEOTIDE SEQUENCE [LARGE SCALE GENOMIC DNA]</scope>
    <source>
        <strain evidence="9 10">1.7048</strain>
    </source>
</reference>
<dbReference type="RefSeq" id="WP_075628205.1">
    <property type="nucleotide sequence ID" value="NZ_FOAM01000010.1"/>
</dbReference>
<keyword evidence="5" id="KW-0430">Lectin</keyword>
<keyword evidence="10" id="KW-1185">Reference proteome</keyword>
<evidence type="ECO:0000256" key="6">
    <source>
        <dbReference type="ARBA" id="ARBA00025321"/>
    </source>
</evidence>
<dbReference type="AlphaFoldDB" id="A0A1Q9AVC2"/>
<keyword evidence="8" id="KW-0732">Signal</keyword>
<keyword evidence="7" id="KW-0812">Transmembrane</keyword>
<evidence type="ECO:0000256" key="5">
    <source>
        <dbReference type="ARBA" id="ARBA00022734"/>
    </source>
</evidence>
<feature type="transmembrane region" description="Helical" evidence="7">
    <location>
        <begin position="42"/>
        <end position="62"/>
    </location>
</feature>
<evidence type="ECO:0000256" key="3">
    <source>
        <dbReference type="ARBA" id="ARBA00020552"/>
    </source>
</evidence>
<dbReference type="GO" id="GO:0016020">
    <property type="term" value="C:membrane"/>
    <property type="evidence" value="ECO:0007669"/>
    <property type="project" value="UniProtKB-SubCell"/>
</dbReference>
<organism evidence="9 10">
    <name type="scientific">Xaviernesmea oryzae</name>
    <dbReference type="NCBI Taxonomy" id="464029"/>
    <lineage>
        <taxon>Bacteria</taxon>
        <taxon>Pseudomonadati</taxon>
        <taxon>Pseudomonadota</taxon>
        <taxon>Alphaproteobacteria</taxon>
        <taxon>Hyphomicrobiales</taxon>
        <taxon>Rhizobiaceae</taxon>
        <taxon>Rhizobium/Agrobacterium group</taxon>
        <taxon>Xaviernesmea</taxon>
    </lineage>
</organism>
<accession>A0A1Q9AVC2</accession>